<dbReference type="AlphaFoldDB" id="A0A8J6I416"/>
<sequence length="640" mass="71999">MGMKLNRERSVLMFFDILFINLTLWVSFTVRFEGNIPIVYRNNWVYYAVVVTSLRMVCFYVFGLYNSLWGYSSLPEMIQIIKAVSSSSLLLFLLDQFVITPSIPKSIHFISLVINILLIGSSRFAIRLRQEILNAFESGRKHGRRVLIIGAGQAGALIIREMQQQSTPYHPVAILDDNYNKIKRYLHGVPVVGSIQQLPNTVKEYQIDEILVAIPSASNERLREIVALAKETGLPIRIIPGLLASGTERITLAQVREVQIEDLLGRQPVRLNIEEIAGYLKGERVLVTGAGGSIGSELCRQVARFEPECLFLLGRGENSIYEIDLELKETFPALSKLPVIIDIRDRRRLEQFFREYRPTVVFHAAAHKHVPLMESAPDEAVKNNVFGTRNVAELSDKYGVKRFVMISTDKAVNPTSVMGATKRVAEMLIQLLARESKTKFCAVRFGNVLGSRGSVIPLFQHQIAKGGPVTVTDPEMVRFFMTIPEAVSLVIQAGAMGEFGEIFVLDMGEPVKILDLARDLIRLSGLVPGKDIEIQFCGIRPGEKLYEEILTSEEGTNATRHERIFVSKPNDLNPARFWEDLTYLEKWVSNADRVKVVEKLCQMIPRYTPSEYWRAQLVTAARAEVGATVEACAVQNKGRL</sequence>
<evidence type="ECO:0000256" key="2">
    <source>
        <dbReference type="SAM" id="Phobius"/>
    </source>
</evidence>
<gene>
    <name evidence="4" type="ORF">G5B42_11155</name>
</gene>
<dbReference type="InterPro" id="IPR036291">
    <property type="entry name" value="NAD(P)-bd_dom_sf"/>
</dbReference>
<keyword evidence="2" id="KW-0812">Transmembrane</keyword>
<organism evidence="4 5">
    <name type="scientific">Capillibacterium thermochitinicola</name>
    <dbReference type="NCBI Taxonomy" id="2699427"/>
    <lineage>
        <taxon>Bacteria</taxon>
        <taxon>Bacillati</taxon>
        <taxon>Bacillota</taxon>
        <taxon>Capillibacterium</taxon>
    </lineage>
</organism>
<comment type="caution">
    <text evidence="4">The sequence shown here is derived from an EMBL/GenBank/DDBJ whole genome shotgun (WGS) entry which is preliminary data.</text>
</comment>
<dbReference type="Gene3D" id="3.40.50.720">
    <property type="entry name" value="NAD(P)-binding Rossmann-like Domain"/>
    <property type="match status" value="2"/>
</dbReference>
<evidence type="ECO:0000256" key="1">
    <source>
        <dbReference type="ARBA" id="ARBA00007430"/>
    </source>
</evidence>
<feature type="transmembrane region" description="Helical" evidence="2">
    <location>
        <begin position="106"/>
        <end position="126"/>
    </location>
</feature>
<dbReference type="SUPFAM" id="SSF51735">
    <property type="entry name" value="NAD(P)-binding Rossmann-fold domains"/>
    <property type="match status" value="1"/>
</dbReference>
<dbReference type="PANTHER" id="PTHR43318:SF1">
    <property type="entry name" value="POLYSACCHARIDE BIOSYNTHESIS PROTEIN EPSC-RELATED"/>
    <property type="match status" value="1"/>
</dbReference>
<keyword evidence="2" id="KW-1133">Transmembrane helix</keyword>
<feature type="transmembrane region" description="Helical" evidence="2">
    <location>
        <begin position="44"/>
        <end position="65"/>
    </location>
</feature>
<feature type="domain" description="Polysaccharide biosynthesis protein CapD-like" evidence="3">
    <location>
        <begin position="285"/>
        <end position="568"/>
    </location>
</feature>
<proteinExistence type="inferred from homology"/>
<dbReference type="InterPro" id="IPR051203">
    <property type="entry name" value="Polysaccharide_Synthase-Rel"/>
</dbReference>
<dbReference type="Pfam" id="PF02719">
    <property type="entry name" value="Polysacc_synt_2"/>
    <property type="match status" value="1"/>
</dbReference>
<dbReference type="InterPro" id="IPR003869">
    <property type="entry name" value="Polysac_CapD-like"/>
</dbReference>
<comment type="similarity">
    <text evidence="1">Belongs to the polysaccharide synthase family.</text>
</comment>
<dbReference type="Proteomes" id="UP000657177">
    <property type="component" value="Unassembled WGS sequence"/>
</dbReference>
<reference evidence="4" key="1">
    <citation type="submission" date="2020-06" db="EMBL/GenBank/DDBJ databases">
        <title>Novel chitinolytic bacterium.</title>
        <authorList>
            <person name="Ungkulpasvich U."/>
            <person name="Kosugi A."/>
            <person name="Uke A."/>
        </authorList>
    </citation>
    <scope>NUCLEOTIDE SEQUENCE</scope>
    <source>
        <strain evidence="4">UUS1-1</strain>
    </source>
</reference>
<accession>A0A8J6I416</accession>
<dbReference type="Pfam" id="PF13727">
    <property type="entry name" value="CoA_binding_3"/>
    <property type="match status" value="1"/>
</dbReference>
<evidence type="ECO:0000259" key="3">
    <source>
        <dbReference type="Pfam" id="PF02719"/>
    </source>
</evidence>
<dbReference type="EMBL" id="JAAKDE010000051">
    <property type="protein sequence ID" value="MBA2134084.1"/>
    <property type="molecule type" value="Genomic_DNA"/>
</dbReference>
<evidence type="ECO:0000313" key="5">
    <source>
        <dbReference type="Proteomes" id="UP000657177"/>
    </source>
</evidence>
<dbReference type="InterPro" id="IPR029063">
    <property type="entry name" value="SAM-dependent_MTases_sf"/>
</dbReference>
<keyword evidence="2" id="KW-0472">Membrane</keyword>
<feature type="transmembrane region" description="Helical" evidence="2">
    <location>
        <begin position="12"/>
        <end position="32"/>
    </location>
</feature>
<feature type="transmembrane region" description="Helical" evidence="2">
    <location>
        <begin position="77"/>
        <end position="94"/>
    </location>
</feature>
<protein>
    <submittedName>
        <fullName evidence="4">Polysaccharide biosynthesis protein</fullName>
    </submittedName>
</protein>
<dbReference type="SUPFAM" id="SSF53335">
    <property type="entry name" value="S-adenosyl-L-methionine-dependent methyltransferases"/>
    <property type="match status" value="1"/>
</dbReference>
<name>A0A8J6I416_9FIRM</name>
<dbReference type="PANTHER" id="PTHR43318">
    <property type="entry name" value="UDP-N-ACETYLGLUCOSAMINE 4,6-DEHYDRATASE"/>
    <property type="match status" value="1"/>
</dbReference>
<dbReference type="CDD" id="cd05237">
    <property type="entry name" value="UDP_invert_4-6DH_SDR_e"/>
    <property type="match status" value="1"/>
</dbReference>
<evidence type="ECO:0000313" key="4">
    <source>
        <dbReference type="EMBL" id="MBA2134084.1"/>
    </source>
</evidence>
<keyword evidence="5" id="KW-1185">Reference proteome</keyword>